<dbReference type="AlphaFoldDB" id="A0A6G0XCL9"/>
<proteinExistence type="predicted"/>
<dbReference type="PANTHER" id="PTHR11607:SF3">
    <property type="entry name" value="LYSOSOMAL ALPHA-MANNOSIDASE"/>
    <property type="match status" value="1"/>
</dbReference>
<dbReference type="Pfam" id="PF01074">
    <property type="entry name" value="Glyco_hydro_38N"/>
    <property type="match status" value="1"/>
</dbReference>
<dbReference type="InterPro" id="IPR027291">
    <property type="entry name" value="Glyco_hydro_38_N_sf"/>
</dbReference>
<dbReference type="InterPro" id="IPR011330">
    <property type="entry name" value="Glyco_hydro/deAcase_b/a-brl"/>
</dbReference>
<sequence length="207" mass="24299">MYVEQSFFQRWWREQSEETKHLVKKLVKSGQLDLTANGGWAMHDEATPHYTTMLDQTTFGHKFLLKEFGVRPRIGWQIDPFGHSLTQGSLLSAGIGFDGLYFARMDYQDYDKRLREKNLGNHIFWPMGSDMEYINALRWFQNLDRLIHYGNQEGRVNILYSTLGEYTDLKLQDKSIEWAVKTDDFFPYANSQNAYWYASAPIVQTSI</sequence>
<dbReference type="Proteomes" id="UP000481153">
    <property type="component" value="Unassembled WGS sequence"/>
</dbReference>
<reference evidence="2 3" key="1">
    <citation type="submission" date="2019-07" db="EMBL/GenBank/DDBJ databases">
        <title>Genomics analysis of Aphanomyces spp. identifies a new class of oomycete effector associated with host adaptation.</title>
        <authorList>
            <person name="Gaulin E."/>
        </authorList>
    </citation>
    <scope>NUCLEOTIDE SEQUENCE [LARGE SCALE GENOMIC DNA]</scope>
    <source>
        <strain evidence="2 3">ATCC 201684</strain>
    </source>
</reference>
<dbReference type="InterPro" id="IPR037094">
    <property type="entry name" value="Glyco_hydro_38_cen_sf"/>
</dbReference>
<dbReference type="GO" id="GO:0004559">
    <property type="term" value="F:alpha-mannosidase activity"/>
    <property type="evidence" value="ECO:0007669"/>
    <property type="project" value="InterPro"/>
</dbReference>
<dbReference type="Gene3D" id="1.20.1270.50">
    <property type="entry name" value="Glycoside hydrolase family 38, central domain"/>
    <property type="match status" value="1"/>
</dbReference>
<dbReference type="InterPro" id="IPR000602">
    <property type="entry name" value="Glyco_hydro_38_N"/>
</dbReference>
<evidence type="ECO:0000313" key="2">
    <source>
        <dbReference type="EMBL" id="KAF0737906.1"/>
    </source>
</evidence>
<organism evidence="2 3">
    <name type="scientific">Aphanomyces euteiches</name>
    <dbReference type="NCBI Taxonomy" id="100861"/>
    <lineage>
        <taxon>Eukaryota</taxon>
        <taxon>Sar</taxon>
        <taxon>Stramenopiles</taxon>
        <taxon>Oomycota</taxon>
        <taxon>Saprolegniomycetes</taxon>
        <taxon>Saprolegniales</taxon>
        <taxon>Verrucalvaceae</taxon>
        <taxon>Aphanomyces</taxon>
    </lineage>
</organism>
<dbReference type="GO" id="GO:0006013">
    <property type="term" value="P:mannose metabolic process"/>
    <property type="evidence" value="ECO:0007669"/>
    <property type="project" value="InterPro"/>
</dbReference>
<dbReference type="Gene3D" id="3.20.110.10">
    <property type="entry name" value="Glycoside hydrolase 38, N terminal domain"/>
    <property type="match status" value="2"/>
</dbReference>
<dbReference type="VEuPathDB" id="FungiDB:AeMF1_003694"/>
<dbReference type="InterPro" id="IPR050843">
    <property type="entry name" value="Glycosyl_Hydrlase_38"/>
</dbReference>
<dbReference type="PANTHER" id="PTHR11607">
    <property type="entry name" value="ALPHA-MANNOSIDASE"/>
    <property type="match status" value="1"/>
</dbReference>
<name>A0A6G0XCL9_9STRA</name>
<accession>A0A6G0XCL9</accession>
<dbReference type="EMBL" id="VJMJ01000079">
    <property type="protein sequence ID" value="KAF0737906.1"/>
    <property type="molecule type" value="Genomic_DNA"/>
</dbReference>
<feature type="domain" description="Glycoside hydrolase family 38 N-terminal" evidence="1">
    <location>
        <begin position="1"/>
        <end position="113"/>
    </location>
</feature>
<evidence type="ECO:0000313" key="3">
    <source>
        <dbReference type="Proteomes" id="UP000481153"/>
    </source>
</evidence>
<gene>
    <name evidence="2" type="ORF">Ae201684_005903</name>
</gene>
<evidence type="ECO:0000259" key="1">
    <source>
        <dbReference type="Pfam" id="PF01074"/>
    </source>
</evidence>
<protein>
    <recommendedName>
        <fullName evidence="1">Glycoside hydrolase family 38 N-terminal domain-containing protein</fullName>
    </recommendedName>
</protein>
<keyword evidence="3" id="KW-1185">Reference proteome</keyword>
<dbReference type="SUPFAM" id="SSF88713">
    <property type="entry name" value="Glycoside hydrolase/deacetylase"/>
    <property type="match status" value="1"/>
</dbReference>
<comment type="caution">
    <text evidence="2">The sequence shown here is derived from an EMBL/GenBank/DDBJ whole genome shotgun (WGS) entry which is preliminary data.</text>
</comment>